<evidence type="ECO:0000256" key="1">
    <source>
        <dbReference type="SAM" id="Phobius"/>
    </source>
</evidence>
<feature type="transmembrane region" description="Helical" evidence="1">
    <location>
        <begin position="125"/>
        <end position="150"/>
    </location>
</feature>
<dbReference type="InterPro" id="IPR050640">
    <property type="entry name" value="Bact_2-comp_sensor_kinase"/>
</dbReference>
<comment type="caution">
    <text evidence="3">The sequence shown here is derived from an EMBL/GenBank/DDBJ whole genome shotgun (WGS) entry which is preliminary data.</text>
</comment>
<reference evidence="4" key="1">
    <citation type="journal article" date="2019" name="Int. J. Syst. Evol. Microbiol.">
        <title>The Global Catalogue of Microorganisms (GCM) 10K type strain sequencing project: providing services to taxonomists for standard genome sequencing and annotation.</title>
        <authorList>
            <consortium name="The Broad Institute Genomics Platform"/>
            <consortium name="The Broad Institute Genome Sequencing Center for Infectious Disease"/>
            <person name="Wu L."/>
            <person name="Ma J."/>
        </authorList>
    </citation>
    <scope>NUCLEOTIDE SEQUENCE [LARGE SCALE GENOMIC DNA]</scope>
    <source>
        <strain evidence="4">JCM 17919</strain>
    </source>
</reference>
<feature type="transmembrane region" description="Helical" evidence="1">
    <location>
        <begin position="78"/>
        <end position="98"/>
    </location>
</feature>
<protein>
    <submittedName>
        <fullName evidence="3">Histidine kinase</fullName>
    </submittedName>
</protein>
<dbReference type="PANTHER" id="PTHR34220">
    <property type="entry name" value="SENSOR HISTIDINE KINASE YPDA"/>
    <property type="match status" value="1"/>
</dbReference>
<dbReference type="InterPro" id="IPR036890">
    <property type="entry name" value="HATPase_C_sf"/>
</dbReference>
<evidence type="ECO:0000313" key="3">
    <source>
        <dbReference type="EMBL" id="GAA4335980.1"/>
    </source>
</evidence>
<dbReference type="GO" id="GO:0016301">
    <property type="term" value="F:kinase activity"/>
    <property type="evidence" value="ECO:0007669"/>
    <property type="project" value="UniProtKB-KW"/>
</dbReference>
<keyword evidence="3" id="KW-0418">Kinase</keyword>
<feature type="domain" description="Signal transduction histidine kinase internal region" evidence="2">
    <location>
        <begin position="174"/>
        <end position="252"/>
    </location>
</feature>
<proteinExistence type="predicted"/>
<dbReference type="Proteomes" id="UP001501725">
    <property type="component" value="Unassembled WGS sequence"/>
</dbReference>
<evidence type="ECO:0000313" key="4">
    <source>
        <dbReference type="Proteomes" id="UP001501725"/>
    </source>
</evidence>
<organism evidence="3 4">
    <name type="scientific">Flaviaesturariibacter amylovorans</name>
    <dbReference type="NCBI Taxonomy" id="1084520"/>
    <lineage>
        <taxon>Bacteria</taxon>
        <taxon>Pseudomonadati</taxon>
        <taxon>Bacteroidota</taxon>
        <taxon>Chitinophagia</taxon>
        <taxon>Chitinophagales</taxon>
        <taxon>Chitinophagaceae</taxon>
        <taxon>Flaviaestuariibacter</taxon>
    </lineage>
</organism>
<keyword evidence="3" id="KW-0808">Transferase</keyword>
<dbReference type="RefSeq" id="WP_345256674.1">
    <property type="nucleotide sequence ID" value="NZ_BAABGY010000009.1"/>
</dbReference>
<dbReference type="SUPFAM" id="SSF55874">
    <property type="entry name" value="ATPase domain of HSP90 chaperone/DNA topoisomerase II/histidine kinase"/>
    <property type="match status" value="1"/>
</dbReference>
<dbReference type="EMBL" id="BAABGY010000009">
    <property type="protein sequence ID" value="GAA4335980.1"/>
    <property type="molecule type" value="Genomic_DNA"/>
</dbReference>
<dbReference type="InterPro" id="IPR010559">
    <property type="entry name" value="Sig_transdc_His_kin_internal"/>
</dbReference>
<gene>
    <name evidence="3" type="ORF">GCM10023184_31060</name>
</gene>
<accession>A0ABP8H8V4</accession>
<dbReference type="Gene3D" id="3.30.565.10">
    <property type="entry name" value="Histidine kinase-like ATPase, C-terminal domain"/>
    <property type="match status" value="1"/>
</dbReference>
<dbReference type="PANTHER" id="PTHR34220:SF7">
    <property type="entry name" value="SENSOR HISTIDINE KINASE YPDA"/>
    <property type="match status" value="1"/>
</dbReference>
<keyword evidence="1" id="KW-1133">Transmembrane helix</keyword>
<keyword evidence="1" id="KW-0472">Membrane</keyword>
<keyword evidence="4" id="KW-1185">Reference proteome</keyword>
<evidence type="ECO:0000259" key="2">
    <source>
        <dbReference type="Pfam" id="PF06580"/>
    </source>
</evidence>
<feature type="transmembrane region" description="Helical" evidence="1">
    <location>
        <begin position="9"/>
        <end position="31"/>
    </location>
</feature>
<sequence length="364" mass="42212">MNLGKFSRYWFFQAAGWGSFAFINTFFAYSFDKLNNRADVEVYFGRLGIFILLGILATHAMRFVIIRVNVLQKSFDRQVAQFLLITFFFSTVASYFYMMALQDRTWLKDRSWLNKNEHEYLEKNIFLLVLSLAFSFFLLLFIWNLIYFMYHYVSKSRKQQMDTLQLEALVKELELKTIKAHINPHFIFNALNSIRALIDENPGRARTAVTELSNILRSSLKAEKGETVCLNDELRIVKDYLALEHIRFEDRLRVEYQLDEETLKCEVPPMMLQTLVENAIKHGISKQMRGGLVRICSGFRDQFYELTVQNTGHFNGSGSAQGGGFGLSSTQDRLVLLYGARARFQIRQIGDDLVEAKVQIPVGM</sequence>
<dbReference type="Pfam" id="PF06580">
    <property type="entry name" value="His_kinase"/>
    <property type="match status" value="1"/>
</dbReference>
<feature type="transmembrane region" description="Helical" evidence="1">
    <location>
        <begin position="43"/>
        <end position="66"/>
    </location>
</feature>
<keyword evidence="1" id="KW-0812">Transmembrane</keyword>
<name>A0ABP8H8V4_9BACT</name>